<sequence>MKFMVSLLTKLYFLLIGLSQLPFLYEITVLLHSTTSFPLIYINYSLGIIIIVTLICNLFMLLDGYTKYASVLLLVPVINVFIIPFISYKLTSSKLLTGITFSLWFSNLVFTLISNVPTTIYYGSGKYFLDKFMVLDFLSVASLIIIGYCVIYKEKKISKNR</sequence>
<evidence type="ECO:0000313" key="2">
    <source>
        <dbReference type="EMBL" id="SAI84840.1"/>
    </source>
</evidence>
<organism evidence="2 3">
    <name type="scientific">Saccharolobus solfataricus</name>
    <name type="common">Sulfolobus solfataricus</name>
    <dbReference type="NCBI Taxonomy" id="2287"/>
    <lineage>
        <taxon>Archaea</taxon>
        <taxon>Thermoproteota</taxon>
        <taxon>Thermoprotei</taxon>
        <taxon>Sulfolobales</taxon>
        <taxon>Sulfolobaceae</taxon>
        <taxon>Saccharolobus</taxon>
    </lineage>
</organism>
<accession>A0A157T0S5</accession>
<protein>
    <submittedName>
        <fullName evidence="2">Uncharacterized protein</fullName>
    </submittedName>
</protein>
<keyword evidence="1" id="KW-1133">Transmembrane helix</keyword>
<gene>
    <name evidence="2" type="ORF">SSOP1_1286</name>
</gene>
<feature type="transmembrane region" description="Helical" evidence="1">
    <location>
        <begin position="95"/>
        <end position="113"/>
    </location>
</feature>
<keyword evidence="1" id="KW-0812">Transmembrane</keyword>
<dbReference type="PATRIC" id="fig|2287.9.peg.1304"/>
<feature type="transmembrane region" description="Helical" evidence="1">
    <location>
        <begin position="133"/>
        <end position="152"/>
    </location>
</feature>
<dbReference type="AlphaFoldDB" id="A0A157T0S5"/>
<feature type="transmembrane region" description="Helical" evidence="1">
    <location>
        <begin position="39"/>
        <end position="62"/>
    </location>
</feature>
<dbReference type="EMBL" id="LT549890">
    <property type="protein sequence ID" value="SAI84840.1"/>
    <property type="molecule type" value="Genomic_DNA"/>
</dbReference>
<reference evidence="3" key="1">
    <citation type="submission" date="2016-04" db="EMBL/GenBank/DDBJ databases">
        <authorList>
            <person name="Shah S.A."/>
            <person name="Garrett R.A."/>
        </authorList>
    </citation>
    <scope>NUCLEOTIDE SEQUENCE [LARGE SCALE GENOMIC DNA]</scope>
    <source>
        <strain evidence="3">ATCC 35091 / DSM 1616 / JCM 8930 / NBRC 15331 / P1</strain>
    </source>
</reference>
<feature type="transmembrane region" description="Helical" evidence="1">
    <location>
        <begin position="12"/>
        <end position="32"/>
    </location>
</feature>
<evidence type="ECO:0000256" key="1">
    <source>
        <dbReference type="SAM" id="Phobius"/>
    </source>
</evidence>
<evidence type="ECO:0000313" key="3">
    <source>
        <dbReference type="Proteomes" id="UP000076770"/>
    </source>
</evidence>
<feature type="transmembrane region" description="Helical" evidence="1">
    <location>
        <begin position="68"/>
        <end position="88"/>
    </location>
</feature>
<dbReference type="Proteomes" id="UP000076770">
    <property type="component" value="Chromosome i"/>
</dbReference>
<keyword evidence="1" id="KW-0472">Membrane</keyword>
<name>A0A157T0S5_SACSO</name>
<proteinExistence type="predicted"/>